<evidence type="ECO:0000256" key="5">
    <source>
        <dbReference type="ARBA" id="ARBA00023002"/>
    </source>
</evidence>
<evidence type="ECO:0000256" key="4">
    <source>
        <dbReference type="ARBA" id="ARBA00022857"/>
    </source>
</evidence>
<evidence type="ECO:0000256" key="2">
    <source>
        <dbReference type="ARBA" id="ARBA00009975"/>
    </source>
</evidence>
<feature type="binding site" evidence="7">
    <location>
        <position position="146"/>
    </location>
    <ligand>
        <name>NADP(+)</name>
        <dbReference type="ChEBI" id="CHEBI:58349"/>
    </ligand>
</feature>
<dbReference type="HAMAP" id="MF_00966">
    <property type="entry name" value="G6PD"/>
    <property type="match status" value="1"/>
</dbReference>
<dbReference type="SUPFAM" id="SSF51735">
    <property type="entry name" value="NAD(P)-binding Rossmann-fold domains"/>
    <property type="match status" value="1"/>
</dbReference>
<feature type="active site" description="Proton acceptor" evidence="7">
    <location>
        <position position="238"/>
    </location>
</feature>
<sequence>MIPLNEPFDLVLFGASGDLSTRKLFPALFSLHLDGRLPSEWRLVALYRREHVDFIENLRIPIMLNHNTNDESMKAKWDTFATHIVSFSFDATAPENYGELKTFVNQMPDTSTIFYLATPSVLYGKICTGLANAQLNTENSRIVLEKPIGSDLTSAKDINELVSQHFKEQQIFRIDHYLGKETVQNLLVLRFANTIFESQWSQKYIDNIQITISETLGVEERAEFYDQVGALRDMGQNHLLQLLCIVAMEPPSRFTADAVRDEKVKVLRALRTLNDLDVHKKVVRGQYKTGVSNGSAVKGYVNEAGVDPASETETYVAMKVEIDNWRWAGVPFYLRTGKRLAHRACEIVVNFKEVPHSIFDLQHKKTMANKLVFRLQPDEGIRLILCEKKTGPGVNVRSTELSLSPDYLHRKRVPDAYERLLGDVISNNQTLFVRQDELIAAWEWLDPILKHWNESEQGPEPYISGSWGPAASTLMLAKDGRLWDETFSPSEQEADE</sequence>
<feature type="domain" description="Glucose-6-phosphate dehydrogenase NAD-binding" evidence="8">
    <location>
        <begin position="11"/>
        <end position="185"/>
    </location>
</feature>
<comment type="caution">
    <text evidence="7">Lacks conserved residue(s) required for the propagation of feature annotation.</text>
</comment>
<keyword evidence="6 7" id="KW-0119">Carbohydrate metabolism</keyword>
<keyword evidence="5 7" id="KW-0560">Oxidoreductase</keyword>
<dbReference type="InterPro" id="IPR036291">
    <property type="entry name" value="NAD(P)-bd_dom_sf"/>
</dbReference>
<dbReference type="Pfam" id="PF02781">
    <property type="entry name" value="G6PD_C"/>
    <property type="match status" value="1"/>
</dbReference>
<dbReference type="InterPro" id="IPR001282">
    <property type="entry name" value="G6P_DH"/>
</dbReference>
<dbReference type="SUPFAM" id="SSF55347">
    <property type="entry name" value="Glyceraldehyde-3-phosphate dehydrogenase-like, C-terminal domain"/>
    <property type="match status" value="1"/>
</dbReference>
<feature type="binding site" evidence="7">
    <location>
        <position position="176"/>
    </location>
    <ligand>
        <name>substrate</name>
    </ligand>
</feature>
<feature type="binding site" evidence="7">
    <location>
        <position position="48"/>
    </location>
    <ligand>
        <name>NADP(+)</name>
        <dbReference type="ChEBI" id="CHEBI:58349"/>
    </ligand>
</feature>
<protein>
    <recommendedName>
        <fullName evidence="7">Glucose-6-phosphate 1-dehydrogenase</fullName>
        <shortName evidence="7">G6PD</shortName>
        <ecNumber evidence="7">1.1.1.49</ecNumber>
    </recommendedName>
</protein>
<dbReference type="RefSeq" id="WP_265046050.1">
    <property type="nucleotide sequence ID" value="NZ_CP100390.1"/>
</dbReference>
<evidence type="ECO:0000256" key="7">
    <source>
        <dbReference type="HAMAP-Rule" id="MF_00966"/>
    </source>
</evidence>
<dbReference type="Pfam" id="PF00479">
    <property type="entry name" value="G6PD_N"/>
    <property type="match status" value="1"/>
</dbReference>
<dbReference type="PRINTS" id="PR00079">
    <property type="entry name" value="G6PDHDRGNASE"/>
</dbReference>
<proteinExistence type="inferred from homology"/>
<dbReference type="PANTHER" id="PTHR23429">
    <property type="entry name" value="GLUCOSE-6-PHOSPHATE 1-DEHYDROGENASE G6PD"/>
    <property type="match status" value="1"/>
</dbReference>
<comment type="pathway">
    <text evidence="1 7">Carbohydrate degradation; pentose phosphate pathway; D-ribulose 5-phosphate from D-glucose 6-phosphate (oxidative stage): step 1/3.</text>
</comment>
<keyword evidence="11" id="KW-1185">Reference proteome</keyword>
<dbReference type="PIRSF" id="PIRSF000110">
    <property type="entry name" value="G6PD"/>
    <property type="match status" value="1"/>
</dbReference>
<dbReference type="EC" id="1.1.1.49" evidence="7"/>
<dbReference type="NCBIfam" id="TIGR00871">
    <property type="entry name" value="zwf"/>
    <property type="match status" value="1"/>
</dbReference>
<evidence type="ECO:0000259" key="9">
    <source>
        <dbReference type="Pfam" id="PF02781"/>
    </source>
</evidence>
<dbReference type="Gene3D" id="3.30.360.10">
    <property type="entry name" value="Dihydrodipicolinate Reductase, domain 2"/>
    <property type="match status" value="1"/>
</dbReference>
<comment type="similarity">
    <text evidence="2 7">Belongs to the glucose-6-phosphate dehydrogenase family.</text>
</comment>
<gene>
    <name evidence="7 10" type="primary">zwf</name>
    <name evidence="10" type="ORF">NKI27_10710</name>
</gene>
<evidence type="ECO:0000256" key="1">
    <source>
        <dbReference type="ARBA" id="ARBA00004937"/>
    </source>
</evidence>
<dbReference type="InterPro" id="IPR019796">
    <property type="entry name" value="G6P_DH_AS"/>
</dbReference>
<comment type="function">
    <text evidence="7">Catalyzes the oxidation of glucose 6-phosphate to 6-phosphogluconolactone.</text>
</comment>
<feature type="binding site" evidence="7">
    <location>
        <position position="338"/>
    </location>
    <ligand>
        <name>substrate</name>
    </ligand>
</feature>
<evidence type="ECO:0000313" key="11">
    <source>
        <dbReference type="Proteomes" id="UP001163739"/>
    </source>
</evidence>
<dbReference type="PANTHER" id="PTHR23429:SF0">
    <property type="entry name" value="GLUCOSE-6-PHOSPHATE 1-DEHYDROGENASE"/>
    <property type="match status" value="1"/>
</dbReference>
<keyword evidence="3 7" id="KW-0313">Glucose metabolism</keyword>
<feature type="domain" description="Glucose-6-phosphate dehydrogenase C-terminal" evidence="9">
    <location>
        <begin position="187"/>
        <end position="483"/>
    </location>
</feature>
<evidence type="ECO:0000256" key="6">
    <source>
        <dbReference type="ARBA" id="ARBA00023277"/>
    </source>
</evidence>
<reference evidence="10" key="1">
    <citation type="submission" date="2022-06" db="EMBL/GenBank/DDBJ databases">
        <title>Alkalimarinus sp. nov., isolated from gut of a Alitta virens.</title>
        <authorList>
            <person name="Yang A.I."/>
            <person name="Shin N.-R."/>
        </authorList>
    </citation>
    <scope>NUCLEOTIDE SEQUENCE</scope>
    <source>
        <strain evidence="10">A2M4</strain>
    </source>
</reference>
<keyword evidence="4 7" id="KW-0521">NADP</keyword>
<dbReference type="Proteomes" id="UP001163739">
    <property type="component" value="Chromosome"/>
</dbReference>
<evidence type="ECO:0000256" key="3">
    <source>
        <dbReference type="ARBA" id="ARBA00022526"/>
    </source>
</evidence>
<accession>A0ABY6MXK0</accession>
<name>A0ABY6MXK0_9ALTE</name>
<dbReference type="Gene3D" id="3.40.50.720">
    <property type="entry name" value="NAD(P)-binding Rossmann-like Domain"/>
    <property type="match status" value="1"/>
</dbReference>
<dbReference type="InterPro" id="IPR022675">
    <property type="entry name" value="G6P_DH_C"/>
</dbReference>
<feature type="binding site" evidence="7">
    <location>
        <position position="180"/>
    </location>
    <ligand>
        <name>substrate</name>
    </ligand>
</feature>
<evidence type="ECO:0000313" key="10">
    <source>
        <dbReference type="EMBL" id="UZE94558.1"/>
    </source>
</evidence>
<comment type="catalytic activity">
    <reaction evidence="7">
        <text>D-glucose 6-phosphate + NADP(+) = 6-phospho-D-glucono-1,5-lactone + NADPH + H(+)</text>
        <dbReference type="Rhea" id="RHEA:15841"/>
        <dbReference type="ChEBI" id="CHEBI:15378"/>
        <dbReference type="ChEBI" id="CHEBI:57783"/>
        <dbReference type="ChEBI" id="CHEBI:57955"/>
        <dbReference type="ChEBI" id="CHEBI:58349"/>
        <dbReference type="ChEBI" id="CHEBI:61548"/>
        <dbReference type="EC" id="1.1.1.49"/>
    </reaction>
</comment>
<evidence type="ECO:0000259" key="8">
    <source>
        <dbReference type="Pfam" id="PF00479"/>
    </source>
</evidence>
<dbReference type="PROSITE" id="PS00069">
    <property type="entry name" value="G6P_DEHYDROGENASE"/>
    <property type="match status" value="1"/>
</dbReference>
<dbReference type="InterPro" id="IPR022674">
    <property type="entry name" value="G6P_DH_NAD-bd"/>
</dbReference>
<feature type="binding site" evidence="7">
    <location>
        <position position="233"/>
    </location>
    <ligand>
        <name>substrate</name>
    </ligand>
</feature>
<dbReference type="EMBL" id="CP100390">
    <property type="protein sequence ID" value="UZE94558.1"/>
    <property type="molecule type" value="Genomic_DNA"/>
</dbReference>
<organism evidence="10 11">
    <name type="scientific">Alkalimarinus alittae</name>
    <dbReference type="NCBI Taxonomy" id="2961619"/>
    <lineage>
        <taxon>Bacteria</taxon>
        <taxon>Pseudomonadati</taxon>
        <taxon>Pseudomonadota</taxon>
        <taxon>Gammaproteobacteria</taxon>
        <taxon>Alteromonadales</taxon>
        <taxon>Alteromonadaceae</taxon>
        <taxon>Alkalimarinus</taxon>
    </lineage>
</organism>
<feature type="binding site" evidence="7">
    <location>
        <position position="214"/>
    </location>
    <ligand>
        <name>substrate</name>
    </ligand>
</feature>